<dbReference type="AlphaFoldDB" id="A0A0R1UA67"/>
<evidence type="ECO:0000259" key="3">
    <source>
        <dbReference type="Pfam" id="PF13457"/>
    </source>
</evidence>
<accession>A0A0R1UA67</accession>
<evidence type="ECO:0000256" key="2">
    <source>
        <dbReference type="SAM" id="MobiDB-lite"/>
    </source>
</evidence>
<keyword evidence="1" id="KW-0732">Signal</keyword>
<gene>
    <name evidence="4" type="ORF">FC46_GL000335</name>
</gene>
<evidence type="ECO:0000313" key="5">
    <source>
        <dbReference type="Proteomes" id="UP000051036"/>
    </source>
</evidence>
<dbReference type="EMBL" id="AZFM01000013">
    <property type="protein sequence ID" value="KRL90233.1"/>
    <property type="molecule type" value="Genomic_DNA"/>
</dbReference>
<dbReference type="Proteomes" id="UP000051036">
    <property type="component" value="Unassembled WGS sequence"/>
</dbReference>
<reference evidence="4 5" key="1">
    <citation type="journal article" date="2015" name="Genome Announc.">
        <title>Expanding the biotechnology potential of lactobacilli through comparative genomics of 213 strains and associated genera.</title>
        <authorList>
            <person name="Sun Z."/>
            <person name="Harris H.M."/>
            <person name="McCann A."/>
            <person name="Guo C."/>
            <person name="Argimon S."/>
            <person name="Zhang W."/>
            <person name="Yang X."/>
            <person name="Jeffery I.B."/>
            <person name="Cooney J.C."/>
            <person name="Kagawa T.F."/>
            <person name="Liu W."/>
            <person name="Song Y."/>
            <person name="Salvetti E."/>
            <person name="Wrobel A."/>
            <person name="Rasinkangas P."/>
            <person name="Parkhill J."/>
            <person name="Rea M.C."/>
            <person name="O'Sullivan O."/>
            <person name="Ritari J."/>
            <person name="Douillard F.P."/>
            <person name="Paul Ross R."/>
            <person name="Yang R."/>
            <person name="Briner A.E."/>
            <person name="Felis G.E."/>
            <person name="de Vos W.M."/>
            <person name="Barrangou R."/>
            <person name="Klaenhammer T.R."/>
            <person name="Caufield P.W."/>
            <person name="Cui Y."/>
            <person name="Zhang H."/>
            <person name="O'Toole P.W."/>
        </authorList>
    </citation>
    <scope>NUCLEOTIDE SEQUENCE [LARGE SCALE GENOMIC DNA]</scope>
    <source>
        <strain evidence="4 5">DSM 16043</strain>
    </source>
</reference>
<feature type="domain" description="GW" evidence="3">
    <location>
        <begin position="31"/>
        <end position="95"/>
    </location>
</feature>
<dbReference type="Pfam" id="PF13457">
    <property type="entry name" value="GW"/>
    <property type="match status" value="1"/>
</dbReference>
<dbReference type="InterPro" id="IPR038200">
    <property type="entry name" value="GW_dom_sf"/>
</dbReference>
<dbReference type="PATRIC" id="fig|1423763.3.peg.340"/>
<protein>
    <recommendedName>
        <fullName evidence="3">GW domain-containing protein</fullName>
    </recommendedName>
</protein>
<dbReference type="InterPro" id="IPR025987">
    <property type="entry name" value="GW_dom"/>
</dbReference>
<evidence type="ECO:0000256" key="1">
    <source>
        <dbReference type="ARBA" id="ARBA00022729"/>
    </source>
</evidence>
<sequence>MASAILISVSFANKANTKTVYAKSYPVAVTKIAGNGNYGIFNQVTRSGPSQRITSTRFFKHGTIQSDASFRTHKGKYWDIFVDGRRVGWVNQKFFKRSKISVAKNISVERNPSYSMPTRDAINYATDKEGTAVLPSKVHVSQSAVSTRSAYVTYRYGKAVAHAQFTVYRKTNGHVTKKPKRGSKAVKGWKGSSIKSSKNWNSAHGFTPETQSNTFKAGDLTLKTRLFQPRFVSIGDHIPSKWIGRVGVIPEGITLHHNKFVTSILPSADSLHGHLVMYNLNVIKSKTAAQNLRKLDWDTFKHYAKNIRVSPYIKIGHGQSLGSTGKYIYVMADNNKYLNGNRSEEILRVKKSNMLIDKIWTFRISPHHYIHNATFVNGKTMYALFHSLTHDKYEYWKLSLKKGVWRAKELGATKGVLVENSPVQAFTYSNGKYYVGFNDNIFKVAKNGRVLKHYHFHIGREIEGLSVKGSTIYVELAKRSELVHGKL</sequence>
<dbReference type="SUPFAM" id="SSF82057">
    <property type="entry name" value="Prokaryotic SH3-related domain"/>
    <property type="match status" value="1"/>
</dbReference>
<organism evidence="4 5">
    <name type="scientific">Lactobacillus kalixensis DSM 16043</name>
    <dbReference type="NCBI Taxonomy" id="1423763"/>
    <lineage>
        <taxon>Bacteria</taxon>
        <taxon>Bacillati</taxon>
        <taxon>Bacillota</taxon>
        <taxon>Bacilli</taxon>
        <taxon>Lactobacillales</taxon>
        <taxon>Lactobacillaceae</taxon>
        <taxon>Lactobacillus</taxon>
    </lineage>
</organism>
<name>A0A0R1UA67_9LACO</name>
<feature type="compositionally biased region" description="Basic residues" evidence="2">
    <location>
        <begin position="173"/>
        <end position="184"/>
    </location>
</feature>
<feature type="region of interest" description="Disordered" evidence="2">
    <location>
        <begin position="173"/>
        <end position="208"/>
    </location>
</feature>
<evidence type="ECO:0000313" key="4">
    <source>
        <dbReference type="EMBL" id="KRL90233.1"/>
    </source>
</evidence>
<dbReference type="STRING" id="1423763.FC46_GL000335"/>
<comment type="caution">
    <text evidence="4">The sequence shown here is derived from an EMBL/GenBank/DDBJ whole genome shotgun (WGS) entry which is preliminary data.</text>
</comment>
<dbReference type="Gene3D" id="2.30.30.170">
    <property type="match status" value="1"/>
</dbReference>
<proteinExistence type="predicted"/>
<keyword evidence="5" id="KW-1185">Reference proteome</keyword>
<feature type="compositionally biased region" description="Low complexity" evidence="2">
    <location>
        <begin position="188"/>
        <end position="202"/>
    </location>
</feature>